<dbReference type="InterPro" id="IPR050629">
    <property type="entry name" value="STE20/SPS1-PAK"/>
</dbReference>
<organism evidence="10 11">
    <name type="scientific">Denticeps clupeoides</name>
    <name type="common">denticle herring</name>
    <dbReference type="NCBI Taxonomy" id="299321"/>
    <lineage>
        <taxon>Eukaryota</taxon>
        <taxon>Metazoa</taxon>
        <taxon>Chordata</taxon>
        <taxon>Craniata</taxon>
        <taxon>Vertebrata</taxon>
        <taxon>Euteleostomi</taxon>
        <taxon>Actinopterygii</taxon>
        <taxon>Neopterygii</taxon>
        <taxon>Teleostei</taxon>
        <taxon>Clupei</taxon>
        <taxon>Clupeiformes</taxon>
        <taxon>Denticipitoidei</taxon>
        <taxon>Denticipitidae</taxon>
        <taxon>Denticeps</taxon>
    </lineage>
</organism>
<evidence type="ECO:0000256" key="6">
    <source>
        <dbReference type="ARBA" id="ARBA00022840"/>
    </source>
</evidence>
<evidence type="ECO:0000256" key="5">
    <source>
        <dbReference type="ARBA" id="ARBA00022777"/>
    </source>
</evidence>
<evidence type="ECO:0000256" key="1">
    <source>
        <dbReference type="ARBA" id="ARBA00008874"/>
    </source>
</evidence>
<dbReference type="PANTHER" id="PTHR48012:SF10">
    <property type="entry name" value="FI20177P1"/>
    <property type="match status" value="1"/>
</dbReference>
<evidence type="ECO:0000313" key="10">
    <source>
        <dbReference type="Ensembl" id="ENSDCDP00010024832.1"/>
    </source>
</evidence>
<reference evidence="10" key="3">
    <citation type="submission" date="2025-09" db="UniProtKB">
        <authorList>
            <consortium name="Ensembl"/>
        </authorList>
    </citation>
    <scope>IDENTIFICATION</scope>
</reference>
<evidence type="ECO:0000259" key="9">
    <source>
        <dbReference type="PROSITE" id="PS50011"/>
    </source>
</evidence>
<dbReference type="GO" id="GO:0005524">
    <property type="term" value="F:ATP binding"/>
    <property type="evidence" value="ECO:0007669"/>
    <property type="project" value="UniProtKB-KW"/>
</dbReference>
<reference evidence="10 11" key="1">
    <citation type="submission" date="2020-06" db="EMBL/GenBank/DDBJ databases">
        <authorList>
            <consortium name="Wellcome Sanger Institute Data Sharing"/>
        </authorList>
    </citation>
    <scope>NUCLEOTIDE SEQUENCE [LARGE SCALE GENOMIC DNA]</scope>
</reference>
<dbReference type="Ensembl" id="ENSDCDT00010030830.1">
    <property type="protein sequence ID" value="ENSDCDP00010024832.1"/>
    <property type="gene ID" value="ENSDCDG00010015856.1"/>
</dbReference>
<evidence type="ECO:0000313" key="11">
    <source>
        <dbReference type="Proteomes" id="UP000694580"/>
    </source>
</evidence>
<keyword evidence="5" id="KW-0418">Kinase</keyword>
<comment type="catalytic activity">
    <reaction evidence="7">
        <text>L-threonyl-[protein] + ATP = O-phospho-L-threonyl-[protein] + ADP + H(+)</text>
        <dbReference type="Rhea" id="RHEA:46608"/>
        <dbReference type="Rhea" id="RHEA-COMP:11060"/>
        <dbReference type="Rhea" id="RHEA-COMP:11605"/>
        <dbReference type="ChEBI" id="CHEBI:15378"/>
        <dbReference type="ChEBI" id="CHEBI:30013"/>
        <dbReference type="ChEBI" id="CHEBI:30616"/>
        <dbReference type="ChEBI" id="CHEBI:61977"/>
        <dbReference type="ChEBI" id="CHEBI:456216"/>
        <dbReference type="EC" id="2.7.11.1"/>
    </reaction>
</comment>
<evidence type="ECO:0000256" key="2">
    <source>
        <dbReference type="ARBA" id="ARBA00022527"/>
    </source>
</evidence>
<feature type="domain" description="Protein kinase" evidence="9">
    <location>
        <begin position="1"/>
        <end position="88"/>
    </location>
</feature>
<protein>
    <recommendedName>
        <fullName evidence="9">Protein kinase domain-containing protein</fullName>
    </recommendedName>
</protein>
<comment type="similarity">
    <text evidence="1">Belongs to the protein kinase superfamily. STE Ser/Thr protein kinase family. STE20 subfamily.</text>
</comment>
<dbReference type="Pfam" id="PF00069">
    <property type="entry name" value="Pkinase"/>
    <property type="match status" value="1"/>
</dbReference>
<dbReference type="PROSITE" id="PS50011">
    <property type="entry name" value="PROTEIN_KINASE_DOM"/>
    <property type="match status" value="1"/>
</dbReference>
<keyword evidence="11" id="KW-1185">Reference proteome</keyword>
<dbReference type="InterPro" id="IPR011009">
    <property type="entry name" value="Kinase-like_dom_sf"/>
</dbReference>
<proteinExistence type="inferred from homology"/>
<evidence type="ECO:0000256" key="7">
    <source>
        <dbReference type="ARBA" id="ARBA00047899"/>
    </source>
</evidence>
<dbReference type="SUPFAM" id="SSF56112">
    <property type="entry name" value="Protein kinase-like (PK-like)"/>
    <property type="match status" value="1"/>
</dbReference>
<dbReference type="Gene3D" id="1.10.510.10">
    <property type="entry name" value="Transferase(Phosphotransferase) domain 1"/>
    <property type="match status" value="1"/>
</dbReference>
<dbReference type="GO" id="GO:0005737">
    <property type="term" value="C:cytoplasm"/>
    <property type="evidence" value="ECO:0007669"/>
    <property type="project" value="TreeGrafter"/>
</dbReference>
<dbReference type="GO" id="GO:0004674">
    <property type="term" value="F:protein serine/threonine kinase activity"/>
    <property type="evidence" value="ECO:0007669"/>
    <property type="project" value="UniProtKB-KW"/>
</dbReference>
<reference evidence="10" key="2">
    <citation type="submission" date="2025-08" db="UniProtKB">
        <authorList>
            <consortium name="Ensembl"/>
        </authorList>
    </citation>
    <scope>IDENTIFICATION</scope>
</reference>
<keyword evidence="3" id="KW-0808">Transferase</keyword>
<evidence type="ECO:0000256" key="3">
    <source>
        <dbReference type="ARBA" id="ARBA00022679"/>
    </source>
</evidence>
<accession>A0AAY4BW75</accession>
<comment type="catalytic activity">
    <reaction evidence="8">
        <text>L-seryl-[protein] + ATP = O-phospho-L-seryl-[protein] + ADP + H(+)</text>
        <dbReference type="Rhea" id="RHEA:17989"/>
        <dbReference type="Rhea" id="RHEA-COMP:9863"/>
        <dbReference type="Rhea" id="RHEA-COMP:11604"/>
        <dbReference type="ChEBI" id="CHEBI:15378"/>
        <dbReference type="ChEBI" id="CHEBI:29999"/>
        <dbReference type="ChEBI" id="CHEBI:30616"/>
        <dbReference type="ChEBI" id="CHEBI:83421"/>
        <dbReference type="ChEBI" id="CHEBI:456216"/>
        <dbReference type="EC" id="2.7.11.1"/>
    </reaction>
</comment>
<dbReference type="InterPro" id="IPR000719">
    <property type="entry name" value="Prot_kinase_dom"/>
</dbReference>
<dbReference type="Proteomes" id="UP000694580">
    <property type="component" value="Chromosome 11"/>
</dbReference>
<dbReference type="PANTHER" id="PTHR48012">
    <property type="entry name" value="STERILE20-LIKE KINASE, ISOFORM B-RELATED"/>
    <property type="match status" value="1"/>
</dbReference>
<sequence>MSGNHISGIAGTIYYMAPEVALVTANGHYNEKCDIWSLGIMLLELAENTEPPKLNFLQLFLIREPEKRPSAEALLQHNIMITQVTLSP</sequence>
<keyword evidence="4" id="KW-0547">Nucleotide-binding</keyword>
<evidence type="ECO:0000256" key="8">
    <source>
        <dbReference type="ARBA" id="ARBA00048679"/>
    </source>
</evidence>
<keyword evidence="6" id="KW-0067">ATP-binding</keyword>
<keyword evidence="2" id="KW-0723">Serine/threonine-protein kinase</keyword>
<dbReference type="AlphaFoldDB" id="A0AAY4BW75"/>
<evidence type="ECO:0000256" key="4">
    <source>
        <dbReference type="ARBA" id="ARBA00022741"/>
    </source>
</evidence>
<name>A0AAY4BW75_9TELE</name>